<dbReference type="OrthoDB" id="9812086at2"/>
<evidence type="ECO:0000259" key="2">
    <source>
        <dbReference type="Pfam" id="PF01243"/>
    </source>
</evidence>
<accession>A0A2T0R390</accession>
<dbReference type="GO" id="GO:0005829">
    <property type="term" value="C:cytosol"/>
    <property type="evidence" value="ECO:0007669"/>
    <property type="project" value="TreeGrafter"/>
</dbReference>
<proteinExistence type="predicted"/>
<dbReference type="Gene3D" id="2.30.110.10">
    <property type="entry name" value="Electron Transport, Fmn-binding Protein, Chain A"/>
    <property type="match status" value="1"/>
</dbReference>
<dbReference type="Proteomes" id="UP000238083">
    <property type="component" value="Unassembled WGS sequence"/>
</dbReference>
<feature type="domain" description="Pyridoxamine 5'-phosphate oxidase N-terminal" evidence="2">
    <location>
        <begin position="6"/>
        <end position="135"/>
    </location>
</feature>
<evidence type="ECO:0000313" key="4">
    <source>
        <dbReference type="Proteomes" id="UP000238083"/>
    </source>
</evidence>
<evidence type="ECO:0000256" key="1">
    <source>
        <dbReference type="ARBA" id="ARBA00023002"/>
    </source>
</evidence>
<sequence>MNLDPQRARELFAASRVARLATAGADAVPHLVPVTFALTDDDRVVVAVDAKPKRSAVLRRTRNVRENPPVALLADHYDEDWSRLWWVRADGVGRVVDAAAVPAEVDLLVARYPQLSGARPAADVLVVGVRRWSGWVYR</sequence>
<dbReference type="EMBL" id="PVZF01000006">
    <property type="protein sequence ID" value="PRY14491.1"/>
    <property type="molecule type" value="Genomic_DNA"/>
</dbReference>
<dbReference type="GO" id="GO:0016627">
    <property type="term" value="F:oxidoreductase activity, acting on the CH-CH group of donors"/>
    <property type="evidence" value="ECO:0007669"/>
    <property type="project" value="TreeGrafter"/>
</dbReference>
<dbReference type="SUPFAM" id="SSF50475">
    <property type="entry name" value="FMN-binding split barrel"/>
    <property type="match status" value="1"/>
</dbReference>
<dbReference type="AlphaFoldDB" id="A0A2T0R390"/>
<dbReference type="InterPro" id="IPR012349">
    <property type="entry name" value="Split_barrel_FMN-bd"/>
</dbReference>
<protein>
    <submittedName>
        <fullName evidence="3">PPOX class probable F420-dependent enzyme</fullName>
    </submittedName>
</protein>
<reference evidence="3 4" key="1">
    <citation type="submission" date="2018-03" db="EMBL/GenBank/DDBJ databases">
        <title>Genomic Encyclopedia of Archaeal and Bacterial Type Strains, Phase II (KMG-II): from individual species to whole genera.</title>
        <authorList>
            <person name="Goeker M."/>
        </authorList>
    </citation>
    <scope>NUCLEOTIDE SEQUENCE [LARGE SCALE GENOMIC DNA]</scope>
    <source>
        <strain evidence="3 4">DSM 19711</strain>
    </source>
</reference>
<dbReference type="InterPro" id="IPR011576">
    <property type="entry name" value="Pyridox_Oxase_N"/>
</dbReference>
<name>A0A2T0R390_9ACTN</name>
<keyword evidence="4" id="KW-1185">Reference proteome</keyword>
<dbReference type="GO" id="GO:0070967">
    <property type="term" value="F:coenzyme F420 binding"/>
    <property type="evidence" value="ECO:0007669"/>
    <property type="project" value="TreeGrafter"/>
</dbReference>
<evidence type="ECO:0000313" key="3">
    <source>
        <dbReference type="EMBL" id="PRY14491.1"/>
    </source>
</evidence>
<dbReference type="InterPro" id="IPR019967">
    <property type="entry name" value="F420-dep_enz_PPOX_Rv0121"/>
</dbReference>
<gene>
    <name evidence="3" type="ORF">CLV37_10649</name>
</gene>
<dbReference type="InterPro" id="IPR052019">
    <property type="entry name" value="F420H2_bilvrd_red/Heme_oxyg"/>
</dbReference>
<keyword evidence="1" id="KW-0560">Oxidoreductase</keyword>
<dbReference type="RefSeq" id="WP_106210882.1">
    <property type="nucleotide sequence ID" value="NZ_PVZF01000006.1"/>
</dbReference>
<dbReference type="NCBIfam" id="TIGR03668">
    <property type="entry name" value="Rv0121_F420"/>
    <property type="match status" value="1"/>
</dbReference>
<comment type="caution">
    <text evidence="3">The sequence shown here is derived from an EMBL/GenBank/DDBJ whole genome shotgun (WGS) entry which is preliminary data.</text>
</comment>
<organism evidence="3 4">
    <name type="scientific">Kineococcus rhizosphaerae</name>
    <dbReference type="NCBI Taxonomy" id="559628"/>
    <lineage>
        <taxon>Bacteria</taxon>
        <taxon>Bacillati</taxon>
        <taxon>Actinomycetota</taxon>
        <taxon>Actinomycetes</taxon>
        <taxon>Kineosporiales</taxon>
        <taxon>Kineosporiaceae</taxon>
        <taxon>Kineococcus</taxon>
    </lineage>
</organism>
<dbReference type="PANTHER" id="PTHR35176">
    <property type="entry name" value="HEME OXYGENASE HI_0854-RELATED"/>
    <property type="match status" value="1"/>
</dbReference>
<dbReference type="PANTHER" id="PTHR35176:SF2">
    <property type="entry name" value="F420H(2)-DEPENDENT REDUCTASE RV1155"/>
    <property type="match status" value="1"/>
</dbReference>
<dbReference type="Pfam" id="PF01243">
    <property type="entry name" value="PNPOx_N"/>
    <property type="match status" value="1"/>
</dbReference>